<dbReference type="PANTHER" id="PTHR12506:SF79">
    <property type="entry name" value="ZINC FINGER C-X8-C-X5-C-X3-H TYPE FAMILY PROTEIN-RELATED"/>
    <property type="match status" value="1"/>
</dbReference>
<dbReference type="EMBL" id="JAEFBK010000006">
    <property type="protein sequence ID" value="KAG7593316.1"/>
    <property type="molecule type" value="Genomic_DNA"/>
</dbReference>
<feature type="compositionally biased region" description="Basic and acidic residues" evidence="6">
    <location>
        <begin position="195"/>
        <end position="239"/>
    </location>
</feature>
<feature type="region of interest" description="Disordered" evidence="6">
    <location>
        <begin position="181"/>
        <end position="319"/>
    </location>
</feature>
<comment type="caution">
    <text evidence="8">The sequence shown here is derived from an EMBL/GenBank/DDBJ whole genome shotgun (WGS) entry which is preliminary data.</text>
</comment>
<keyword evidence="2 5" id="KW-0863">Zinc-finger</keyword>
<keyword evidence="1 5" id="KW-0479">Metal-binding</keyword>
<keyword evidence="9" id="KW-1185">Reference proteome</keyword>
<feature type="region of interest" description="Disordered" evidence="6">
    <location>
        <begin position="73"/>
        <end position="111"/>
    </location>
</feature>
<dbReference type="PROSITE" id="PS50103">
    <property type="entry name" value="ZF_C3H1"/>
    <property type="match status" value="2"/>
</dbReference>
<dbReference type="GO" id="GO:0003677">
    <property type="term" value="F:DNA binding"/>
    <property type="evidence" value="ECO:0007669"/>
    <property type="project" value="UniProtKB-KW"/>
</dbReference>
<evidence type="ECO:0000256" key="5">
    <source>
        <dbReference type="PROSITE-ProRule" id="PRU00723"/>
    </source>
</evidence>
<organism evidence="8 9">
    <name type="scientific">Arabidopsis thaliana x Arabidopsis arenosa</name>
    <dbReference type="NCBI Taxonomy" id="1240361"/>
    <lineage>
        <taxon>Eukaryota</taxon>
        <taxon>Viridiplantae</taxon>
        <taxon>Streptophyta</taxon>
        <taxon>Embryophyta</taxon>
        <taxon>Tracheophyta</taxon>
        <taxon>Spermatophyta</taxon>
        <taxon>Magnoliopsida</taxon>
        <taxon>eudicotyledons</taxon>
        <taxon>Gunneridae</taxon>
        <taxon>Pentapetalae</taxon>
        <taxon>rosids</taxon>
        <taxon>malvids</taxon>
        <taxon>Brassicales</taxon>
        <taxon>Brassicaceae</taxon>
        <taxon>Camelineae</taxon>
        <taxon>Arabidopsis</taxon>
    </lineage>
</organism>
<dbReference type="GO" id="GO:0008270">
    <property type="term" value="F:zinc ion binding"/>
    <property type="evidence" value="ECO:0007669"/>
    <property type="project" value="UniProtKB-KW"/>
</dbReference>
<dbReference type="AlphaFoldDB" id="A0A8T2C4Y9"/>
<evidence type="ECO:0000256" key="2">
    <source>
        <dbReference type="ARBA" id="ARBA00022771"/>
    </source>
</evidence>
<feature type="compositionally biased region" description="Polar residues" evidence="6">
    <location>
        <begin position="270"/>
        <end position="280"/>
    </location>
</feature>
<dbReference type="Pfam" id="PF00642">
    <property type="entry name" value="zf-CCCH"/>
    <property type="match status" value="2"/>
</dbReference>
<evidence type="ECO:0000256" key="6">
    <source>
        <dbReference type="SAM" id="MobiDB-lite"/>
    </source>
</evidence>
<evidence type="ECO:0000313" key="9">
    <source>
        <dbReference type="Proteomes" id="UP000694240"/>
    </source>
</evidence>
<evidence type="ECO:0000256" key="3">
    <source>
        <dbReference type="ARBA" id="ARBA00022833"/>
    </source>
</evidence>
<feature type="zinc finger region" description="C3H1-type" evidence="5">
    <location>
        <begin position="162"/>
        <end position="184"/>
    </location>
</feature>
<dbReference type="SMART" id="SM00356">
    <property type="entry name" value="ZnF_C3H1"/>
    <property type="match status" value="2"/>
</dbReference>
<feature type="compositionally biased region" description="Basic and acidic residues" evidence="6">
    <location>
        <begin position="75"/>
        <end position="94"/>
    </location>
</feature>
<dbReference type="Proteomes" id="UP000694240">
    <property type="component" value="Chromosome 6"/>
</dbReference>
<keyword evidence="4" id="KW-0238">DNA-binding</keyword>
<gene>
    <name evidence="8" type="ORF">ISN45_Aa01g021220</name>
</gene>
<dbReference type="InterPro" id="IPR000571">
    <property type="entry name" value="Znf_CCCH"/>
</dbReference>
<accession>A0A8T2C4Y9</accession>
<feature type="region of interest" description="Disordered" evidence="6">
    <location>
        <begin position="1"/>
        <end position="52"/>
    </location>
</feature>
<feature type="domain" description="C3H1-type" evidence="7">
    <location>
        <begin position="162"/>
        <end position="184"/>
    </location>
</feature>
<evidence type="ECO:0000256" key="1">
    <source>
        <dbReference type="ARBA" id="ARBA00022723"/>
    </source>
</evidence>
<sequence length="386" mass="46022">DSQGQTQELRPSGLGGRSDERTGRRHGKEPEKMEKEDLSFGISEEGEIPDQQESDAFSYARYYLRQQQRVSNVEMQRRSHETESRLWQRARTPDSRGSGSTMMLEERTQGRSEPVLSAYPIRPGEENCPFYLKNHLCGWGSECCYNHPPLHEIPYRIGNKLDCKFFKAGACKRGSNCQFYHPKERDGAEPMRQGRTPDLRRNDSGRRRYKTEARSWPEKREKEDSGFRRNEVGQFRDHQDSDEDSQEILLQQRPRDVEMRKRSRSPGWRASSSRETFENTCQRRHGKELALSKRARDLQKPRQRNMERQRREAQENLQQQWFQEQRKRNIEKARIEARLKLDHMRRTVVFDEYDRASKMMRELGFTYLTGSFLGRQEMEKWIFRSR</sequence>
<feature type="non-terminal residue" evidence="8">
    <location>
        <position position="1"/>
    </location>
</feature>
<keyword evidence="3 5" id="KW-0862">Zinc</keyword>
<dbReference type="GO" id="GO:0003729">
    <property type="term" value="F:mRNA binding"/>
    <property type="evidence" value="ECO:0007669"/>
    <property type="project" value="TreeGrafter"/>
</dbReference>
<feature type="compositionally biased region" description="Basic and acidic residues" evidence="6">
    <location>
        <begin position="17"/>
        <end position="38"/>
    </location>
</feature>
<evidence type="ECO:0000256" key="4">
    <source>
        <dbReference type="ARBA" id="ARBA00023125"/>
    </source>
</evidence>
<feature type="zinc finger region" description="C3H1-type" evidence="5">
    <location>
        <begin position="122"/>
        <end position="150"/>
    </location>
</feature>
<evidence type="ECO:0000259" key="7">
    <source>
        <dbReference type="PROSITE" id="PS50103"/>
    </source>
</evidence>
<feature type="domain" description="C3H1-type" evidence="7">
    <location>
        <begin position="122"/>
        <end position="150"/>
    </location>
</feature>
<reference evidence="8 9" key="1">
    <citation type="submission" date="2020-12" db="EMBL/GenBank/DDBJ databases">
        <title>Concerted genomic and epigenomic changes stabilize Arabidopsis allopolyploids.</title>
        <authorList>
            <person name="Chen Z."/>
        </authorList>
    </citation>
    <scope>NUCLEOTIDE SEQUENCE [LARGE SCALE GENOMIC DNA]</scope>
    <source>
        <strain evidence="8">Allo738</strain>
        <tissue evidence="8">Leaf</tissue>
    </source>
</reference>
<dbReference type="PANTHER" id="PTHR12506">
    <property type="entry name" value="PROTEIN PHOSPHATASE RELATED"/>
    <property type="match status" value="1"/>
</dbReference>
<dbReference type="InterPro" id="IPR050974">
    <property type="entry name" value="Plant_ZF_CCCH"/>
</dbReference>
<feature type="compositionally biased region" description="Basic and acidic residues" evidence="6">
    <location>
        <begin position="287"/>
        <end position="314"/>
    </location>
</feature>
<proteinExistence type="predicted"/>
<name>A0A8T2C4Y9_9BRAS</name>
<protein>
    <submittedName>
        <fullName evidence="8">Zinc finger CCCH-type</fullName>
    </submittedName>
</protein>
<evidence type="ECO:0000313" key="8">
    <source>
        <dbReference type="EMBL" id="KAG7593316.1"/>
    </source>
</evidence>